<reference evidence="1 2" key="1">
    <citation type="submission" date="2020-04" db="EMBL/GenBank/DDBJ databases">
        <title>Paraburkholderia sp. RP-4-7 isolated from soil.</title>
        <authorList>
            <person name="Dahal R.H."/>
        </authorList>
    </citation>
    <scope>NUCLEOTIDE SEQUENCE [LARGE SCALE GENOMIC DNA]</scope>
    <source>
        <strain evidence="1 2">RP-4-7</strain>
    </source>
</reference>
<protein>
    <submittedName>
        <fullName evidence="1">Uncharacterized protein</fullName>
    </submittedName>
</protein>
<organism evidence="1 2">
    <name type="scientific">Paraburkholderia polaris</name>
    <dbReference type="NCBI Taxonomy" id="2728848"/>
    <lineage>
        <taxon>Bacteria</taxon>
        <taxon>Pseudomonadati</taxon>
        <taxon>Pseudomonadota</taxon>
        <taxon>Betaproteobacteria</taxon>
        <taxon>Burkholderiales</taxon>
        <taxon>Burkholderiaceae</taxon>
        <taxon>Paraburkholderia</taxon>
    </lineage>
</organism>
<gene>
    <name evidence="1" type="ORF">HHL24_33215</name>
</gene>
<dbReference type="EMBL" id="JABBGJ010000044">
    <property type="protein sequence ID" value="NMM02768.1"/>
    <property type="molecule type" value="Genomic_DNA"/>
</dbReference>
<dbReference type="RefSeq" id="WP_169489537.1">
    <property type="nucleotide sequence ID" value="NZ_JABBGJ010000044.1"/>
</dbReference>
<dbReference type="AlphaFoldDB" id="A0A848IK96"/>
<name>A0A848IK96_9BURK</name>
<accession>A0A848IK96</accession>
<evidence type="ECO:0000313" key="2">
    <source>
        <dbReference type="Proteomes" id="UP000544134"/>
    </source>
</evidence>
<keyword evidence="2" id="KW-1185">Reference proteome</keyword>
<evidence type="ECO:0000313" key="1">
    <source>
        <dbReference type="EMBL" id="NMM02768.1"/>
    </source>
</evidence>
<comment type="caution">
    <text evidence="1">The sequence shown here is derived from an EMBL/GenBank/DDBJ whole genome shotgun (WGS) entry which is preliminary data.</text>
</comment>
<sequence>MSRESEWVKFVLHEEFPSDVEFLEGSAPNHVVIEWQVVGPDDAPRRNAPFVIVIDTEAIDRYESSNQPEQTRIASRIRDIVQHRGVHYEPSGPLDAVEPFVVEIDEGDL</sequence>
<proteinExistence type="predicted"/>
<dbReference type="Proteomes" id="UP000544134">
    <property type="component" value="Unassembled WGS sequence"/>
</dbReference>